<dbReference type="EMBL" id="VYZE01003719">
    <property type="protein sequence ID" value="NWU73513.1"/>
    <property type="molecule type" value="Genomic_DNA"/>
</dbReference>
<dbReference type="Pfam" id="PF06046">
    <property type="entry name" value="Sec6"/>
    <property type="match status" value="1"/>
</dbReference>
<dbReference type="AlphaFoldDB" id="A0A7K5Z7X7"/>
<dbReference type="GO" id="GO:0000145">
    <property type="term" value="C:exocyst"/>
    <property type="evidence" value="ECO:0007669"/>
    <property type="project" value="InterPro"/>
</dbReference>
<dbReference type="InterPro" id="IPR042532">
    <property type="entry name" value="EXOC3/Sec6_C"/>
</dbReference>
<sequence>LGERLAALGTRVTGDVGTARRHVAPAFPPEFGAPGVYARGYLRALALQLRALAPGPLPLPDRYLLLDWLHNTYPREVLGHPEVGTLLQAQALGPLLPPETQRDLESGCVAAVKAQLEVALAQELQRSEDTWPEDVTNPELDDGLATRVTGLLGVHAERAPQISPEFGMEMAHGLLGVLVTFLCSFQRKVERFLETPGDAATPPEGATGQAISLANCCPPFRSLAERLARFGHPQSEEPRRRAHAALDRVTHLCTHVLTRRLFEDLKPHFGKLMKRKWLRSSDAFDTIVLLITAFAQRLHPLRPEPYQALVSELHRRVVLEYVRALLQVRLVCGSAKTRARVAARLGDEARQLRELFARLDSASPWLDTVVPRLRELLVLEDVAALQLEVGGLGRDFPDLRRRHVAAVLAVRGLRRGAAREEILGVLRDL</sequence>
<dbReference type="GO" id="GO:0000149">
    <property type="term" value="F:SNARE binding"/>
    <property type="evidence" value="ECO:0007669"/>
    <property type="project" value="TreeGrafter"/>
</dbReference>
<accession>A0A7K5Z7X7</accession>
<proteinExistence type="inferred from homology"/>
<feature type="non-terminal residue" evidence="2">
    <location>
        <position position="1"/>
    </location>
</feature>
<gene>
    <name evidence="2" type="primary">Exoc3l2</name>
    <name evidence="2" type="ORF">PTEBUR_R15476</name>
</gene>
<name>A0A7K5Z7X7_9AVES</name>
<dbReference type="Gene3D" id="1.10.357.70">
    <property type="entry name" value="Exocyst complex component Sec6, C-terminal domain"/>
    <property type="match status" value="1"/>
</dbReference>
<feature type="non-terminal residue" evidence="2">
    <location>
        <position position="429"/>
    </location>
</feature>
<comment type="caution">
    <text evidence="2">The sequence shown here is derived from an EMBL/GenBank/DDBJ whole genome shotgun (WGS) entry which is preliminary data.</text>
</comment>
<protein>
    <submittedName>
        <fullName evidence="2">EX3L2 protein</fullName>
    </submittedName>
</protein>
<keyword evidence="3" id="KW-1185">Reference proteome</keyword>
<evidence type="ECO:0000313" key="2">
    <source>
        <dbReference type="EMBL" id="NWU73513.1"/>
    </source>
</evidence>
<dbReference type="GO" id="GO:0051601">
    <property type="term" value="P:exocyst localization"/>
    <property type="evidence" value="ECO:0007669"/>
    <property type="project" value="TreeGrafter"/>
</dbReference>
<reference evidence="2 3" key="1">
    <citation type="submission" date="2019-09" db="EMBL/GenBank/DDBJ databases">
        <title>Bird 10,000 Genomes (B10K) Project - Family phase.</title>
        <authorList>
            <person name="Zhang G."/>
        </authorList>
    </citation>
    <scope>NUCLEOTIDE SEQUENCE [LARGE SCALE GENOMIC DNA]</scope>
    <source>
        <strain evidence="2">B10K-DU-027-49</strain>
        <tissue evidence="2">Muscle</tissue>
    </source>
</reference>
<organism evidence="2 3">
    <name type="scientific">Pterocles burchelli</name>
    <dbReference type="NCBI Taxonomy" id="2585816"/>
    <lineage>
        <taxon>Eukaryota</taxon>
        <taxon>Metazoa</taxon>
        <taxon>Chordata</taxon>
        <taxon>Craniata</taxon>
        <taxon>Vertebrata</taxon>
        <taxon>Euteleostomi</taxon>
        <taxon>Archelosauria</taxon>
        <taxon>Archosauria</taxon>
        <taxon>Dinosauria</taxon>
        <taxon>Saurischia</taxon>
        <taxon>Theropoda</taxon>
        <taxon>Coelurosauria</taxon>
        <taxon>Aves</taxon>
        <taxon>Neognathae</taxon>
        <taxon>Neoaves</taxon>
        <taxon>Columbimorphae</taxon>
        <taxon>Pterocliformes</taxon>
        <taxon>Pteroclidae</taxon>
        <taxon>Pterocles</taxon>
    </lineage>
</organism>
<evidence type="ECO:0000256" key="1">
    <source>
        <dbReference type="ARBA" id="ARBA00009447"/>
    </source>
</evidence>
<dbReference type="Proteomes" id="UP000522270">
    <property type="component" value="Unassembled WGS sequence"/>
</dbReference>
<dbReference type="GO" id="GO:0006887">
    <property type="term" value="P:exocytosis"/>
    <property type="evidence" value="ECO:0007669"/>
    <property type="project" value="InterPro"/>
</dbReference>
<evidence type="ECO:0000313" key="3">
    <source>
        <dbReference type="Proteomes" id="UP000522270"/>
    </source>
</evidence>
<comment type="similarity">
    <text evidence="1">Belongs to the SEC6 family.</text>
</comment>
<dbReference type="PANTHER" id="PTHR21292">
    <property type="entry name" value="EXOCYST COMPLEX COMPONENT SEC6-RELATED"/>
    <property type="match status" value="1"/>
</dbReference>
<dbReference type="PANTHER" id="PTHR21292:SF7">
    <property type="entry name" value="EXOCYST COMPLEX COMPONENT 3-LIKE 2"/>
    <property type="match status" value="1"/>
</dbReference>
<dbReference type="OrthoDB" id="9948828at2759"/>
<dbReference type="InterPro" id="IPR010326">
    <property type="entry name" value="EXOC3/Sec6"/>
</dbReference>